<dbReference type="EMBL" id="NHZQ01000066">
    <property type="protein sequence ID" value="PSK55762.1"/>
    <property type="molecule type" value="Genomic_DNA"/>
</dbReference>
<sequence length="482" mass="55761">MHSHPWMRSKAFYTFATFAVLFFLIIFVSVNPYEVQVPSSVASISTHSRDFLKQHLNTETIEKPLHQEEKSIHHDVAVHYDDPILPTESTHLAESTHQDDLMHHDDSLHQDLPIHHEDAKSHEDTILHNMPIHHDEQSYQDELKHIEETTHYDASTHDDKLNPYDEAVAAARGHNAAPLPVHLPGVKSKHAFATFLVGTEDKVLNGTEDHYFNAVRILAYQLLHSNETRSRDHNIPFIVLVTDKVNEAKRERLRKDGAIVIHVPSIGAEWVKARVDTWDHVMTKLRLFEFTDFERIAFVDSDTLLNQPLDGIFDDPACAEQQTMHNEEKRIRGAIHEPSTYVFAGNAEHTEKHHYPPSEPGRDWPNTKYLNAGFFVIKPSIEMLNYYLSVLNTPGSFVTDFPEQNLMNEIHDQARNMPWKQINVTWNVHYPTMVDINGGVKSVHEKYWMDRPIPFRLWMRAKRWQMEGYYEAMDAAAAEKST</sequence>
<keyword evidence="1" id="KW-0812">Transmembrane</keyword>
<evidence type="ECO:0000256" key="1">
    <source>
        <dbReference type="SAM" id="Phobius"/>
    </source>
</evidence>
<reference evidence="2 3" key="1">
    <citation type="submission" date="2017-05" db="EMBL/GenBank/DDBJ databases">
        <title>Draft genome sequence of Elsinoe australis.</title>
        <authorList>
            <person name="Cheng Q."/>
        </authorList>
    </citation>
    <scope>NUCLEOTIDE SEQUENCE [LARGE SCALE GENOMIC DNA]</scope>
    <source>
        <strain evidence="2 3">NL1</strain>
    </source>
</reference>
<dbReference type="PANTHER" id="PTHR11183">
    <property type="entry name" value="GLYCOGENIN SUBFAMILY MEMBER"/>
    <property type="match status" value="1"/>
</dbReference>
<dbReference type="SUPFAM" id="SSF53448">
    <property type="entry name" value="Nucleotide-diphospho-sugar transferases"/>
    <property type="match status" value="1"/>
</dbReference>
<dbReference type="STRING" id="40998.A0A2P8A5N3"/>
<keyword evidence="1" id="KW-0472">Membrane</keyword>
<protein>
    <recommendedName>
        <fullName evidence="4">Glycosyltransferase family 8 protein</fullName>
    </recommendedName>
</protein>
<organism evidence="2 3">
    <name type="scientific">Elsinoe australis</name>
    <dbReference type="NCBI Taxonomy" id="40998"/>
    <lineage>
        <taxon>Eukaryota</taxon>
        <taxon>Fungi</taxon>
        <taxon>Dikarya</taxon>
        <taxon>Ascomycota</taxon>
        <taxon>Pezizomycotina</taxon>
        <taxon>Dothideomycetes</taxon>
        <taxon>Dothideomycetidae</taxon>
        <taxon>Myriangiales</taxon>
        <taxon>Elsinoaceae</taxon>
        <taxon>Elsinoe</taxon>
    </lineage>
</organism>
<gene>
    <name evidence="2" type="ORF">B9Z65_4640</name>
</gene>
<evidence type="ECO:0000313" key="2">
    <source>
        <dbReference type="EMBL" id="PSK55762.1"/>
    </source>
</evidence>
<dbReference type="OrthoDB" id="2014201at2759"/>
<name>A0A2P8A5N3_9PEZI</name>
<comment type="caution">
    <text evidence="2">The sequence shown here is derived from an EMBL/GenBank/DDBJ whole genome shotgun (WGS) entry which is preliminary data.</text>
</comment>
<keyword evidence="1" id="KW-1133">Transmembrane helix</keyword>
<accession>A0A2P8A5N3</accession>
<proteinExistence type="predicted"/>
<evidence type="ECO:0000313" key="3">
    <source>
        <dbReference type="Proteomes" id="UP000243723"/>
    </source>
</evidence>
<evidence type="ECO:0008006" key="4">
    <source>
        <dbReference type="Google" id="ProtNLM"/>
    </source>
</evidence>
<dbReference type="InterPro" id="IPR050587">
    <property type="entry name" value="GNT1/Glycosyltrans_8"/>
</dbReference>
<dbReference type="Gene3D" id="3.90.550.10">
    <property type="entry name" value="Spore Coat Polysaccharide Biosynthesis Protein SpsA, Chain A"/>
    <property type="match status" value="1"/>
</dbReference>
<dbReference type="InterPro" id="IPR029044">
    <property type="entry name" value="Nucleotide-diphossugar_trans"/>
</dbReference>
<keyword evidence="3" id="KW-1185">Reference proteome</keyword>
<feature type="transmembrane region" description="Helical" evidence="1">
    <location>
        <begin position="12"/>
        <end position="30"/>
    </location>
</feature>
<dbReference type="Proteomes" id="UP000243723">
    <property type="component" value="Unassembled WGS sequence"/>
</dbReference>
<dbReference type="AlphaFoldDB" id="A0A2P8A5N3"/>